<dbReference type="Proteomes" id="UP000434475">
    <property type="component" value="Unassembled WGS sequence"/>
</dbReference>
<organism evidence="1 2">
    <name type="scientific">Flavonifractor plautii</name>
    <name type="common">Fusobacterium plautii</name>
    <dbReference type="NCBI Taxonomy" id="292800"/>
    <lineage>
        <taxon>Bacteria</taxon>
        <taxon>Bacillati</taxon>
        <taxon>Bacillota</taxon>
        <taxon>Clostridia</taxon>
        <taxon>Eubacteriales</taxon>
        <taxon>Oscillospiraceae</taxon>
        <taxon>Flavonifractor</taxon>
    </lineage>
</organism>
<accession>A0A6I2QWK9</accession>
<dbReference type="GO" id="GO:0008641">
    <property type="term" value="F:ubiquitin-like modifier activating enzyme activity"/>
    <property type="evidence" value="ECO:0007669"/>
    <property type="project" value="InterPro"/>
</dbReference>
<dbReference type="EMBL" id="WKPR01000004">
    <property type="protein sequence ID" value="MSB18738.1"/>
    <property type="molecule type" value="Genomic_DNA"/>
</dbReference>
<evidence type="ECO:0000313" key="1">
    <source>
        <dbReference type="EMBL" id="MSB18738.1"/>
    </source>
</evidence>
<dbReference type="RefSeq" id="WP_155857002.1">
    <property type="nucleotide sequence ID" value="NZ_AP031431.1"/>
</dbReference>
<protein>
    <submittedName>
        <fullName evidence="1">Uncharacterized protein</fullName>
    </submittedName>
</protein>
<evidence type="ECO:0000313" key="2">
    <source>
        <dbReference type="Proteomes" id="UP000434475"/>
    </source>
</evidence>
<dbReference type="SUPFAM" id="SSF69572">
    <property type="entry name" value="Activating enzymes of the ubiquitin-like proteins"/>
    <property type="match status" value="1"/>
</dbReference>
<gene>
    <name evidence="1" type="ORF">GKE97_04305</name>
</gene>
<name>A0A6I2QWK9_FLAPL</name>
<proteinExistence type="predicted"/>
<dbReference type="AlphaFoldDB" id="A0A6I2QWK9"/>
<comment type="caution">
    <text evidence="1">The sequence shown here is derived from an EMBL/GenBank/DDBJ whole genome shotgun (WGS) entry which is preliminary data.</text>
</comment>
<reference evidence="1 2" key="1">
    <citation type="journal article" date="2019" name="Nat. Med.">
        <title>A library of human gut bacterial isolates paired with longitudinal multiomics data enables mechanistic microbiome research.</title>
        <authorList>
            <person name="Poyet M."/>
            <person name="Groussin M."/>
            <person name="Gibbons S.M."/>
            <person name="Avila-Pacheco J."/>
            <person name="Jiang X."/>
            <person name="Kearney S.M."/>
            <person name="Perrotta A.R."/>
            <person name="Berdy B."/>
            <person name="Zhao S."/>
            <person name="Lieberman T.D."/>
            <person name="Swanson P.K."/>
            <person name="Smith M."/>
            <person name="Roesemann S."/>
            <person name="Alexander J.E."/>
            <person name="Rich S.A."/>
            <person name="Livny J."/>
            <person name="Vlamakis H."/>
            <person name="Clish C."/>
            <person name="Bullock K."/>
            <person name="Deik A."/>
            <person name="Scott J."/>
            <person name="Pierce K.A."/>
            <person name="Xavier R.J."/>
            <person name="Alm E.J."/>
        </authorList>
    </citation>
    <scope>NUCLEOTIDE SEQUENCE [LARGE SCALE GENOMIC DNA]</scope>
    <source>
        <strain evidence="1 2">BIOML-A2</strain>
    </source>
</reference>
<sequence>MEKLYQGRAAGGGIGGVGEFGLIDDGRVCRTSVNRHTFATRKTVGQKVWKR</sequence>
<dbReference type="InterPro" id="IPR035985">
    <property type="entry name" value="Ubiquitin-activating_enz"/>
</dbReference>